<name>A0A8A3PRG3_9HELO</name>
<keyword evidence="2" id="KW-1185">Reference proteome</keyword>
<gene>
    <name evidence="1" type="ORF">DSL72_009529</name>
</gene>
<dbReference type="AlphaFoldDB" id="A0A8A3PRG3"/>
<dbReference type="Proteomes" id="UP000672032">
    <property type="component" value="Chromosome 8"/>
</dbReference>
<proteinExistence type="predicted"/>
<dbReference type="EMBL" id="CP063412">
    <property type="protein sequence ID" value="QSZ37431.1"/>
    <property type="molecule type" value="Genomic_DNA"/>
</dbReference>
<protein>
    <submittedName>
        <fullName evidence="1">Uncharacterized protein</fullName>
    </submittedName>
</protein>
<organism evidence="1 2">
    <name type="scientific">Monilinia vaccinii-corymbosi</name>
    <dbReference type="NCBI Taxonomy" id="61207"/>
    <lineage>
        <taxon>Eukaryota</taxon>
        <taxon>Fungi</taxon>
        <taxon>Dikarya</taxon>
        <taxon>Ascomycota</taxon>
        <taxon>Pezizomycotina</taxon>
        <taxon>Leotiomycetes</taxon>
        <taxon>Helotiales</taxon>
        <taxon>Sclerotiniaceae</taxon>
        <taxon>Monilinia</taxon>
    </lineage>
</organism>
<evidence type="ECO:0000313" key="1">
    <source>
        <dbReference type="EMBL" id="QSZ37431.1"/>
    </source>
</evidence>
<accession>A0A8A3PRG3</accession>
<reference evidence="1" key="1">
    <citation type="submission" date="2020-10" db="EMBL/GenBank/DDBJ databases">
        <title>Genome Sequence of Monilinia vaccinii-corymbosi Sheds Light on Mummy Berry Disease Infection of Blueberry and Mating Type.</title>
        <authorList>
            <person name="Yow A.G."/>
            <person name="Zhang Y."/>
            <person name="Bansal K."/>
            <person name="Eacker S.M."/>
            <person name="Sullivan S."/>
            <person name="Liachko I."/>
            <person name="Cubeta M.A."/>
            <person name="Rollins J.A."/>
            <person name="Ashrafi H."/>
        </authorList>
    </citation>
    <scope>NUCLEOTIDE SEQUENCE</scope>
    <source>
        <strain evidence="1">RL-1</strain>
    </source>
</reference>
<sequence>MRTSDMLMCSELRDKVAESNAEALECHD</sequence>
<evidence type="ECO:0000313" key="2">
    <source>
        <dbReference type="Proteomes" id="UP000672032"/>
    </source>
</evidence>